<proteinExistence type="predicted"/>
<name>A0A5C7WKB5_METME</name>
<feature type="domain" description="EAL" evidence="11">
    <location>
        <begin position="278"/>
        <end position="530"/>
    </location>
</feature>
<evidence type="ECO:0000256" key="9">
    <source>
        <dbReference type="ARBA" id="ARBA00034290"/>
    </source>
</evidence>
<keyword evidence="5 10" id="KW-0812">Transmembrane</keyword>
<accession>A0A5C7WKB5</accession>
<organism evidence="12 13">
    <name type="scientific">Methylophilus methylotrophus</name>
    <name type="common">Bacterium W3A1</name>
    <dbReference type="NCBI Taxonomy" id="17"/>
    <lineage>
        <taxon>Bacteria</taxon>
        <taxon>Pseudomonadati</taxon>
        <taxon>Pseudomonadota</taxon>
        <taxon>Betaproteobacteria</taxon>
        <taxon>Nitrosomonadales</taxon>
        <taxon>Methylophilaceae</taxon>
        <taxon>Methylophilus</taxon>
    </lineage>
</organism>
<dbReference type="CDD" id="cd01948">
    <property type="entry name" value="EAL"/>
    <property type="match status" value="1"/>
</dbReference>
<dbReference type="STRING" id="1122236.GCA_000378225_02447"/>
<dbReference type="GO" id="GO:0005886">
    <property type="term" value="C:plasma membrane"/>
    <property type="evidence" value="ECO:0007669"/>
    <property type="project" value="UniProtKB-SubCell"/>
</dbReference>
<dbReference type="GO" id="GO:0071111">
    <property type="term" value="F:cyclic-guanylate-specific phosphodiesterase activity"/>
    <property type="evidence" value="ECO:0007669"/>
    <property type="project" value="UniProtKB-EC"/>
</dbReference>
<evidence type="ECO:0000313" key="13">
    <source>
        <dbReference type="Proteomes" id="UP000321374"/>
    </source>
</evidence>
<keyword evidence="7 10" id="KW-1133">Transmembrane helix</keyword>
<evidence type="ECO:0000256" key="4">
    <source>
        <dbReference type="ARBA" id="ARBA00022636"/>
    </source>
</evidence>
<dbReference type="Proteomes" id="UP000321374">
    <property type="component" value="Unassembled WGS sequence"/>
</dbReference>
<evidence type="ECO:0000256" key="7">
    <source>
        <dbReference type="ARBA" id="ARBA00022989"/>
    </source>
</evidence>
<evidence type="ECO:0000256" key="8">
    <source>
        <dbReference type="ARBA" id="ARBA00023136"/>
    </source>
</evidence>
<dbReference type="Pfam" id="PF00563">
    <property type="entry name" value="EAL"/>
    <property type="match status" value="1"/>
</dbReference>
<dbReference type="PROSITE" id="PS50883">
    <property type="entry name" value="EAL"/>
    <property type="match status" value="1"/>
</dbReference>
<dbReference type="InterPro" id="IPR001633">
    <property type="entry name" value="EAL_dom"/>
</dbReference>
<evidence type="ECO:0000259" key="11">
    <source>
        <dbReference type="PROSITE" id="PS50883"/>
    </source>
</evidence>
<dbReference type="SUPFAM" id="SSF141868">
    <property type="entry name" value="EAL domain-like"/>
    <property type="match status" value="1"/>
</dbReference>
<dbReference type="PANTHER" id="PTHR33121:SF81">
    <property type="entry name" value="CYCLIC DI-GMP PHOSPHODIESTERASE PDEB-RELATED"/>
    <property type="match status" value="1"/>
</dbReference>
<evidence type="ECO:0000256" key="6">
    <source>
        <dbReference type="ARBA" id="ARBA00022801"/>
    </source>
</evidence>
<gene>
    <name evidence="12" type="ORF">E6Q51_02515</name>
</gene>
<dbReference type="Gene3D" id="3.20.20.450">
    <property type="entry name" value="EAL domain"/>
    <property type="match status" value="1"/>
</dbReference>
<reference evidence="12 13" key="1">
    <citation type="submission" date="2018-09" db="EMBL/GenBank/DDBJ databases">
        <title>Metagenome Assembled Genomes from an Advanced Water Purification Facility.</title>
        <authorList>
            <person name="Stamps B.W."/>
            <person name="Spear J.R."/>
        </authorList>
    </citation>
    <scope>NUCLEOTIDE SEQUENCE [LARGE SCALE GENOMIC DNA]</scope>
    <source>
        <strain evidence="12">Bin_42_2</strain>
    </source>
</reference>
<dbReference type="SMART" id="SM00052">
    <property type="entry name" value="EAL"/>
    <property type="match status" value="1"/>
</dbReference>
<comment type="subcellular location">
    <subcellularLocation>
        <location evidence="1">Cell membrane</location>
        <topology evidence="1">Multi-pass membrane protein</topology>
    </subcellularLocation>
</comment>
<keyword evidence="3" id="KW-1003">Cell membrane</keyword>
<keyword evidence="6" id="KW-0378">Hydrolase</keyword>
<keyword evidence="4" id="KW-0973">c-di-GMP</keyword>
<dbReference type="AlphaFoldDB" id="A0A5C7WKB5"/>
<evidence type="ECO:0000256" key="3">
    <source>
        <dbReference type="ARBA" id="ARBA00022475"/>
    </source>
</evidence>
<sequence length="535" mass="60168">MDYVLKPGWRSKKILVGLTVITIVVAVLVSIYLALMIAHNQAISKETKSLREMTNGVLIRMSAARDQFSHIVDYFSSVPEEKACLPEHIKKMQEFNVTGFFLQAVAHIQGNRIICSSISEVFDGLELGSPFRVEPDGTRVWTNLKITDWQDHHLIMLERSGWAVMLVPSHVIEALSDSEISVGVFGISSHRIYTSKGEIDPQWLKRYKGKQALTFIDKERQMLVYIAPNKRNFTAVVAALPLKDINDDIVTFLEILIPLGMGIGLVLAGLFIYMQKTRYSTRSAILRALANDEFYLEYQPIIHLPLNACVGAEALIRWRTPDDTFISPETFIPAAEAAGVICQITERVFEIVAKDMRNVFAMHPDFHVGINISSHDIRSGALLELIKNLKNSTGAQGKQILIEVTERGFLDDEEALTTIRNIRDCGVRVAIDDFGTGYSSLSYLTKFQLDYLKIDKTFVDSVGTDAVTSHVAFHIIEMAKTLKLDMVAEGVETATQAHILQSRGVHHVQGWLYSKSLKRKDFYAYLEKHRPPVDV</sequence>
<dbReference type="Pfam" id="PF12792">
    <property type="entry name" value="CSS-motif"/>
    <property type="match status" value="1"/>
</dbReference>
<feature type="transmembrane region" description="Helical" evidence="10">
    <location>
        <begin position="249"/>
        <end position="273"/>
    </location>
</feature>
<dbReference type="InterPro" id="IPR024744">
    <property type="entry name" value="CSS-motif_dom"/>
</dbReference>
<comment type="catalytic activity">
    <reaction evidence="9">
        <text>3',3'-c-di-GMP + H2O = 5'-phosphoguanylyl(3'-&gt;5')guanosine + H(+)</text>
        <dbReference type="Rhea" id="RHEA:24902"/>
        <dbReference type="ChEBI" id="CHEBI:15377"/>
        <dbReference type="ChEBI" id="CHEBI:15378"/>
        <dbReference type="ChEBI" id="CHEBI:58754"/>
        <dbReference type="ChEBI" id="CHEBI:58805"/>
        <dbReference type="EC" id="3.1.4.52"/>
    </reaction>
</comment>
<evidence type="ECO:0000313" key="12">
    <source>
        <dbReference type="EMBL" id="TXI37816.1"/>
    </source>
</evidence>
<feature type="transmembrane region" description="Helical" evidence="10">
    <location>
        <begin position="14"/>
        <end position="38"/>
    </location>
</feature>
<dbReference type="InterPro" id="IPR050706">
    <property type="entry name" value="Cyclic-di-GMP_PDE-like"/>
</dbReference>
<evidence type="ECO:0000256" key="5">
    <source>
        <dbReference type="ARBA" id="ARBA00022692"/>
    </source>
</evidence>
<comment type="caution">
    <text evidence="12">The sequence shown here is derived from an EMBL/GenBank/DDBJ whole genome shotgun (WGS) entry which is preliminary data.</text>
</comment>
<dbReference type="InterPro" id="IPR035919">
    <property type="entry name" value="EAL_sf"/>
</dbReference>
<keyword evidence="8 10" id="KW-0472">Membrane</keyword>
<dbReference type="EMBL" id="SSGG01000042">
    <property type="protein sequence ID" value="TXI37816.1"/>
    <property type="molecule type" value="Genomic_DNA"/>
</dbReference>
<evidence type="ECO:0000256" key="2">
    <source>
        <dbReference type="ARBA" id="ARBA00012282"/>
    </source>
</evidence>
<dbReference type="PANTHER" id="PTHR33121">
    <property type="entry name" value="CYCLIC DI-GMP PHOSPHODIESTERASE PDEF"/>
    <property type="match status" value="1"/>
</dbReference>
<evidence type="ECO:0000256" key="1">
    <source>
        <dbReference type="ARBA" id="ARBA00004651"/>
    </source>
</evidence>
<protein>
    <recommendedName>
        <fullName evidence="2">cyclic-guanylate-specific phosphodiesterase</fullName>
        <ecNumber evidence="2">3.1.4.52</ecNumber>
    </recommendedName>
</protein>
<evidence type="ECO:0000256" key="10">
    <source>
        <dbReference type="SAM" id="Phobius"/>
    </source>
</evidence>
<dbReference type="EC" id="3.1.4.52" evidence="2"/>